<proteinExistence type="predicted"/>
<accession>A0A0B6XUU4</accession>
<gene>
    <name evidence="2" type="primary">ORF2256</name>
</gene>
<sequence>ACMLDVGLHSKEFSDNLFDILVFSELLLVTEVSNIDMDQAKSSSEDELLQRLAEEEKKYAAREKCWLNQVAQLKGRNKELQQKLLKTINEQKALAEKDSLDKNSVIEYQK</sequence>
<protein>
    <submittedName>
        <fullName evidence="2">Uncharacterized protein</fullName>
    </submittedName>
</protein>
<dbReference type="EMBL" id="HACG01000922">
    <property type="protein sequence ID" value="CEK47787.1"/>
    <property type="molecule type" value="Transcribed_RNA"/>
</dbReference>
<feature type="coiled-coil region" evidence="1">
    <location>
        <begin position="63"/>
        <end position="97"/>
    </location>
</feature>
<dbReference type="AlphaFoldDB" id="A0A0B6XUU4"/>
<evidence type="ECO:0000256" key="1">
    <source>
        <dbReference type="SAM" id="Coils"/>
    </source>
</evidence>
<organism evidence="2">
    <name type="scientific">Arion vulgaris</name>
    <dbReference type="NCBI Taxonomy" id="1028688"/>
    <lineage>
        <taxon>Eukaryota</taxon>
        <taxon>Metazoa</taxon>
        <taxon>Spiralia</taxon>
        <taxon>Lophotrochozoa</taxon>
        <taxon>Mollusca</taxon>
        <taxon>Gastropoda</taxon>
        <taxon>Heterobranchia</taxon>
        <taxon>Euthyneura</taxon>
        <taxon>Panpulmonata</taxon>
        <taxon>Eupulmonata</taxon>
        <taxon>Stylommatophora</taxon>
        <taxon>Helicina</taxon>
        <taxon>Arionoidea</taxon>
        <taxon>Arionidae</taxon>
        <taxon>Arion</taxon>
    </lineage>
</organism>
<name>A0A0B6XUU4_9EUPU</name>
<evidence type="ECO:0000313" key="2">
    <source>
        <dbReference type="EMBL" id="CEK47787.1"/>
    </source>
</evidence>
<reference evidence="2" key="1">
    <citation type="submission" date="2014-12" db="EMBL/GenBank/DDBJ databases">
        <title>Insight into the proteome of Arion vulgaris.</title>
        <authorList>
            <person name="Aradska J."/>
            <person name="Bulat T."/>
            <person name="Smidak R."/>
            <person name="Sarate P."/>
            <person name="Gangsoo J."/>
            <person name="Sialana F."/>
            <person name="Bilban M."/>
            <person name="Lubec G."/>
        </authorList>
    </citation>
    <scope>NUCLEOTIDE SEQUENCE</scope>
    <source>
        <tissue evidence="2">Skin</tissue>
    </source>
</reference>
<feature type="non-terminal residue" evidence="2">
    <location>
        <position position="1"/>
    </location>
</feature>
<keyword evidence="1" id="KW-0175">Coiled coil</keyword>
<feature type="non-terminal residue" evidence="2">
    <location>
        <position position="110"/>
    </location>
</feature>